<evidence type="ECO:0008006" key="5">
    <source>
        <dbReference type="Google" id="ProtNLM"/>
    </source>
</evidence>
<feature type="transmembrane region" description="Helical" evidence="2">
    <location>
        <begin position="75"/>
        <end position="97"/>
    </location>
</feature>
<evidence type="ECO:0000313" key="3">
    <source>
        <dbReference type="EMBL" id="SDB82243.1"/>
    </source>
</evidence>
<dbReference type="EMBL" id="FMYK01000001">
    <property type="protein sequence ID" value="SDB82243.1"/>
    <property type="molecule type" value="Genomic_DNA"/>
</dbReference>
<gene>
    <name evidence="3" type="ORF">SAMN05421749_10175</name>
</gene>
<evidence type="ECO:0000256" key="1">
    <source>
        <dbReference type="SAM" id="MobiDB-lite"/>
    </source>
</evidence>
<feature type="transmembrane region" description="Helical" evidence="2">
    <location>
        <begin position="42"/>
        <end position="68"/>
    </location>
</feature>
<dbReference type="AlphaFoldDB" id="A0A1G6GK70"/>
<keyword evidence="2" id="KW-0472">Membrane</keyword>
<feature type="region of interest" description="Disordered" evidence="1">
    <location>
        <begin position="1"/>
        <end position="30"/>
    </location>
</feature>
<organism evidence="3 4">
    <name type="scientific">Acinetobacter marinus</name>
    <dbReference type="NCBI Taxonomy" id="281375"/>
    <lineage>
        <taxon>Bacteria</taxon>
        <taxon>Pseudomonadati</taxon>
        <taxon>Pseudomonadota</taxon>
        <taxon>Gammaproteobacteria</taxon>
        <taxon>Moraxellales</taxon>
        <taxon>Moraxellaceae</taxon>
        <taxon>Acinetobacter</taxon>
    </lineage>
</organism>
<dbReference type="InterPro" id="IPR022109">
    <property type="entry name" value="DUF3649"/>
</dbReference>
<sequence>MTTPNMTVEHDIKATPSKPVKAQKTSKVKPKPEGLTKYRWMIFGRFVLAIFGGYAFSALLSMCIANAFPEMRASAVLSATMLSFVVHCAVFIWVFLVNSTIKAWLGVLIPCVVFFLLNLWLKG</sequence>
<name>A0A1G6GK70_9GAMM</name>
<reference evidence="4" key="1">
    <citation type="submission" date="2016-09" db="EMBL/GenBank/DDBJ databases">
        <authorList>
            <person name="Varghese N."/>
            <person name="Submissions S."/>
        </authorList>
    </citation>
    <scope>NUCLEOTIDE SEQUENCE [LARGE SCALE GENOMIC DNA]</scope>
    <source>
        <strain evidence="4">ANC 3699</strain>
    </source>
</reference>
<keyword evidence="2" id="KW-0812">Transmembrane</keyword>
<keyword evidence="2" id="KW-1133">Transmembrane helix</keyword>
<evidence type="ECO:0000313" key="4">
    <source>
        <dbReference type="Proteomes" id="UP000242317"/>
    </source>
</evidence>
<keyword evidence="4" id="KW-1185">Reference proteome</keyword>
<dbReference type="Proteomes" id="UP000242317">
    <property type="component" value="Unassembled WGS sequence"/>
</dbReference>
<dbReference type="Pfam" id="PF12365">
    <property type="entry name" value="DUF3649"/>
    <property type="match status" value="1"/>
</dbReference>
<feature type="transmembrane region" description="Helical" evidence="2">
    <location>
        <begin position="103"/>
        <end position="121"/>
    </location>
</feature>
<evidence type="ECO:0000256" key="2">
    <source>
        <dbReference type="SAM" id="Phobius"/>
    </source>
</evidence>
<protein>
    <recommendedName>
        <fullName evidence="5">DUF3649 domain-containing protein</fullName>
    </recommendedName>
</protein>
<proteinExistence type="predicted"/>
<accession>A0A1G6GK70</accession>